<dbReference type="Proteomes" id="UP000324222">
    <property type="component" value="Unassembled WGS sequence"/>
</dbReference>
<organism evidence="2 3">
    <name type="scientific">Portunus trituberculatus</name>
    <name type="common">Swimming crab</name>
    <name type="synonym">Neptunus trituberculatus</name>
    <dbReference type="NCBI Taxonomy" id="210409"/>
    <lineage>
        <taxon>Eukaryota</taxon>
        <taxon>Metazoa</taxon>
        <taxon>Ecdysozoa</taxon>
        <taxon>Arthropoda</taxon>
        <taxon>Crustacea</taxon>
        <taxon>Multicrustacea</taxon>
        <taxon>Malacostraca</taxon>
        <taxon>Eumalacostraca</taxon>
        <taxon>Eucarida</taxon>
        <taxon>Decapoda</taxon>
        <taxon>Pleocyemata</taxon>
        <taxon>Brachyura</taxon>
        <taxon>Eubrachyura</taxon>
        <taxon>Portunoidea</taxon>
        <taxon>Portunidae</taxon>
        <taxon>Portuninae</taxon>
        <taxon>Portunus</taxon>
    </lineage>
</organism>
<evidence type="ECO:0000313" key="2">
    <source>
        <dbReference type="EMBL" id="MPD06367.1"/>
    </source>
</evidence>
<evidence type="ECO:0000256" key="1">
    <source>
        <dbReference type="SAM" id="MobiDB-lite"/>
    </source>
</evidence>
<name>A0A5B7KHV5_PORTR</name>
<protein>
    <submittedName>
        <fullName evidence="2">Uncharacterized protein</fullName>
    </submittedName>
</protein>
<gene>
    <name evidence="2" type="ORF">E2C01_102175</name>
</gene>
<dbReference type="EMBL" id="VSRR010150814">
    <property type="protein sequence ID" value="MPD06367.1"/>
    <property type="molecule type" value="Genomic_DNA"/>
</dbReference>
<dbReference type="AlphaFoldDB" id="A0A5B7KHV5"/>
<proteinExistence type="predicted"/>
<feature type="compositionally biased region" description="Basic and acidic residues" evidence="1">
    <location>
        <begin position="105"/>
        <end position="128"/>
    </location>
</feature>
<comment type="caution">
    <text evidence="2">The sequence shown here is derived from an EMBL/GenBank/DDBJ whole genome shotgun (WGS) entry which is preliminary data.</text>
</comment>
<keyword evidence="3" id="KW-1185">Reference proteome</keyword>
<feature type="region of interest" description="Disordered" evidence="1">
    <location>
        <begin position="104"/>
        <end position="128"/>
    </location>
</feature>
<reference evidence="2 3" key="1">
    <citation type="submission" date="2019-05" db="EMBL/GenBank/DDBJ databases">
        <title>Another draft genome of Portunus trituberculatus and its Hox gene families provides insights of decapod evolution.</title>
        <authorList>
            <person name="Jeong J.-H."/>
            <person name="Song I."/>
            <person name="Kim S."/>
            <person name="Choi T."/>
            <person name="Kim D."/>
            <person name="Ryu S."/>
            <person name="Kim W."/>
        </authorList>
    </citation>
    <scope>NUCLEOTIDE SEQUENCE [LARGE SCALE GENOMIC DNA]</scope>
    <source>
        <tissue evidence="2">Muscle</tissue>
    </source>
</reference>
<evidence type="ECO:0000313" key="3">
    <source>
        <dbReference type="Proteomes" id="UP000324222"/>
    </source>
</evidence>
<accession>A0A5B7KHV5</accession>
<sequence length="128" mass="14416">MKHFLLQCPTSTLNILLYALGSPPWPWPMPTHPPGGLSRRPPLLATCCPLPYLCLLEEDRPAITPVIPTEDYPGFIRIHRSSRPPLDPYEPWDRVVLHYTKGRRGHETDVRGASEHRACCGPERASDG</sequence>